<feature type="chain" id="PRO_5047018787" description="Lipoprotein" evidence="1">
    <location>
        <begin position="27"/>
        <end position="331"/>
    </location>
</feature>
<feature type="signal peptide" evidence="1">
    <location>
        <begin position="1"/>
        <end position="26"/>
    </location>
</feature>
<protein>
    <recommendedName>
        <fullName evidence="4">Lipoprotein</fullName>
    </recommendedName>
</protein>
<evidence type="ECO:0000313" key="3">
    <source>
        <dbReference type="Proteomes" id="UP001652461"/>
    </source>
</evidence>
<dbReference type="RefSeq" id="WP_158361744.1">
    <property type="nucleotide sequence ID" value="NZ_JAOQKC010000002.1"/>
</dbReference>
<dbReference type="Proteomes" id="UP001652461">
    <property type="component" value="Unassembled WGS sequence"/>
</dbReference>
<keyword evidence="3" id="KW-1185">Reference proteome</keyword>
<sequence length="331" mass="36648">MRKKYLSLLLISAVLAASLTGCGQKAAESDPGAEEATVDESEAQAAEIEQEFEFYSDKEDEMYYNLPDVVEQDGKSYELTTDISLETLGTRKVVQKVVESDVEDLAELPETMEYKTDSGNTYTLTNEQVYVKEKDATISIPVTDTVVYEDQYGRPSIPGTKTITYFNKVTGQDEEIQGTLQEFYESTPGHWENSLHVDGVFQAPSTNVSEFTLAGTDNVTVPQSAATPEWATYQTDVLKSLGLSSKYFRINAAAWNGDAYTQDGYIMRNAVFEGDAYVSAYTAVYQGNGASIGYKTKVFYRADAEAVDAPDEDTTTVFKIKAVVRYKLMES</sequence>
<gene>
    <name evidence="2" type="ORF">OCV63_01870</name>
</gene>
<dbReference type="PROSITE" id="PS51257">
    <property type="entry name" value="PROKAR_LIPOPROTEIN"/>
    <property type="match status" value="1"/>
</dbReference>
<reference evidence="2 3" key="1">
    <citation type="journal article" date="2021" name="ISME Commun">
        <title>Automated analysis of genomic sequences facilitates high-throughput and comprehensive description of bacteria.</title>
        <authorList>
            <person name="Hitch T.C.A."/>
        </authorList>
    </citation>
    <scope>NUCLEOTIDE SEQUENCE [LARGE SCALE GENOMIC DNA]</scope>
    <source>
        <strain evidence="2 3">Sanger_04</strain>
    </source>
</reference>
<dbReference type="EMBL" id="JAOQKC010000002">
    <property type="protein sequence ID" value="MCU6695644.1"/>
    <property type="molecule type" value="Genomic_DNA"/>
</dbReference>
<keyword evidence="1" id="KW-0732">Signal</keyword>
<accession>A0ABT2RTK4</accession>
<comment type="caution">
    <text evidence="2">The sequence shown here is derived from an EMBL/GenBank/DDBJ whole genome shotgun (WGS) entry which is preliminary data.</text>
</comment>
<evidence type="ECO:0000256" key="1">
    <source>
        <dbReference type="SAM" id="SignalP"/>
    </source>
</evidence>
<evidence type="ECO:0000313" key="2">
    <source>
        <dbReference type="EMBL" id="MCU6695644.1"/>
    </source>
</evidence>
<evidence type="ECO:0008006" key="4">
    <source>
        <dbReference type="Google" id="ProtNLM"/>
    </source>
</evidence>
<organism evidence="2 3">
    <name type="scientific">Laedolimicola ammoniilytica</name>
    <dbReference type="NCBI Taxonomy" id="2981771"/>
    <lineage>
        <taxon>Bacteria</taxon>
        <taxon>Bacillati</taxon>
        <taxon>Bacillota</taxon>
        <taxon>Clostridia</taxon>
        <taxon>Lachnospirales</taxon>
        <taxon>Lachnospiraceae</taxon>
        <taxon>Laedolimicola</taxon>
    </lineage>
</organism>
<proteinExistence type="predicted"/>
<name>A0ABT2RTK4_9FIRM</name>